<sequence>MTRGARWSARWNGWRDARRGLPVADRDDWLRAGLDRLGYVRKLRCEAERVQWELLGQCAEARAAMVACAYRVLTAGPLPVVPAQGPVPPAVPMSQEVVKEARARKRADERAHEERRRRDHDREEFLRALTAWERVRDQQRAHAHTEIKRIEGQLGLYLATLVRAHKGRGRTEQAPAEAGALIEPLPEWSRNLPQHEADIVNRALALLSLSPLRPPEPRAETRVWNPRQSVPKGDDPS</sequence>
<dbReference type="AlphaFoldDB" id="A0A5M3W313"/>
<evidence type="ECO:0000313" key="2">
    <source>
        <dbReference type="EMBL" id="GES01693.1"/>
    </source>
</evidence>
<dbReference type="RefSeq" id="WP_155337963.1">
    <property type="nucleotide sequence ID" value="NZ_BAAABN010000074.1"/>
</dbReference>
<feature type="region of interest" description="Disordered" evidence="1">
    <location>
        <begin position="101"/>
        <end position="120"/>
    </location>
</feature>
<gene>
    <name evidence="2" type="ORF">Acor_37570</name>
</gene>
<evidence type="ECO:0000313" key="3">
    <source>
        <dbReference type="Proteomes" id="UP000334990"/>
    </source>
</evidence>
<protein>
    <submittedName>
        <fullName evidence="2">Uncharacterized protein</fullName>
    </submittedName>
</protein>
<feature type="region of interest" description="Disordered" evidence="1">
    <location>
        <begin position="213"/>
        <end position="237"/>
    </location>
</feature>
<keyword evidence="3" id="KW-1185">Reference proteome</keyword>
<dbReference type="Proteomes" id="UP000334990">
    <property type="component" value="Unassembled WGS sequence"/>
</dbReference>
<comment type="caution">
    <text evidence="2">The sequence shown here is derived from an EMBL/GenBank/DDBJ whole genome shotgun (WGS) entry which is preliminary data.</text>
</comment>
<proteinExistence type="predicted"/>
<evidence type="ECO:0000256" key="1">
    <source>
        <dbReference type="SAM" id="MobiDB-lite"/>
    </source>
</evidence>
<organism evidence="2 3">
    <name type="scientific">Acrocarpospora corrugata</name>
    <dbReference type="NCBI Taxonomy" id="35763"/>
    <lineage>
        <taxon>Bacteria</taxon>
        <taxon>Bacillati</taxon>
        <taxon>Actinomycetota</taxon>
        <taxon>Actinomycetes</taxon>
        <taxon>Streptosporangiales</taxon>
        <taxon>Streptosporangiaceae</taxon>
        <taxon>Acrocarpospora</taxon>
    </lineage>
</organism>
<dbReference type="EMBL" id="BLAD01000052">
    <property type="protein sequence ID" value="GES01693.1"/>
    <property type="molecule type" value="Genomic_DNA"/>
</dbReference>
<name>A0A5M3W313_9ACTN</name>
<accession>A0A5M3W313</accession>
<reference evidence="2 3" key="1">
    <citation type="submission" date="2019-10" db="EMBL/GenBank/DDBJ databases">
        <title>Whole genome shotgun sequence of Acrocarpospora corrugata NBRC 13972.</title>
        <authorList>
            <person name="Ichikawa N."/>
            <person name="Kimura A."/>
            <person name="Kitahashi Y."/>
            <person name="Komaki H."/>
            <person name="Oguchi A."/>
        </authorList>
    </citation>
    <scope>NUCLEOTIDE SEQUENCE [LARGE SCALE GENOMIC DNA]</scope>
    <source>
        <strain evidence="2 3">NBRC 13972</strain>
    </source>
</reference>